<proteinExistence type="predicted"/>
<evidence type="ECO:0000256" key="1">
    <source>
        <dbReference type="SAM" id="Phobius"/>
    </source>
</evidence>
<evidence type="ECO:0000313" key="2">
    <source>
        <dbReference type="EMBL" id="GLS92283.1"/>
    </source>
</evidence>
<organism evidence="2 3">
    <name type="scientific">Psychromonas marina</name>
    <dbReference type="NCBI Taxonomy" id="88364"/>
    <lineage>
        <taxon>Bacteria</taxon>
        <taxon>Pseudomonadati</taxon>
        <taxon>Pseudomonadota</taxon>
        <taxon>Gammaproteobacteria</taxon>
        <taxon>Alteromonadales</taxon>
        <taxon>Psychromonadaceae</taxon>
        <taxon>Psychromonas</taxon>
    </lineage>
</organism>
<keyword evidence="1" id="KW-1133">Transmembrane helix</keyword>
<accession>A0ABQ6E4E3</accession>
<name>A0ABQ6E4E3_9GAMM</name>
<dbReference type="EMBL" id="BSPQ01000019">
    <property type="protein sequence ID" value="GLS92283.1"/>
    <property type="molecule type" value="Genomic_DNA"/>
</dbReference>
<evidence type="ECO:0000313" key="3">
    <source>
        <dbReference type="Proteomes" id="UP001157353"/>
    </source>
</evidence>
<keyword evidence="1" id="KW-0812">Transmembrane</keyword>
<keyword evidence="1" id="KW-0472">Membrane</keyword>
<keyword evidence="3" id="KW-1185">Reference proteome</keyword>
<protein>
    <submittedName>
        <fullName evidence="2">Membrane protein</fullName>
    </submittedName>
</protein>
<comment type="caution">
    <text evidence="2">The sequence shown here is derived from an EMBL/GenBank/DDBJ whole genome shotgun (WGS) entry which is preliminary data.</text>
</comment>
<feature type="transmembrane region" description="Helical" evidence="1">
    <location>
        <begin position="7"/>
        <end position="27"/>
    </location>
</feature>
<dbReference type="PANTHER" id="PTHR38775">
    <property type="entry name" value="INNER MEMBRANE PROTEIN-RELATED"/>
    <property type="match status" value="1"/>
</dbReference>
<reference evidence="3" key="1">
    <citation type="journal article" date="2019" name="Int. J. Syst. Evol. Microbiol.">
        <title>The Global Catalogue of Microorganisms (GCM) 10K type strain sequencing project: providing services to taxonomists for standard genome sequencing and annotation.</title>
        <authorList>
            <consortium name="The Broad Institute Genomics Platform"/>
            <consortium name="The Broad Institute Genome Sequencing Center for Infectious Disease"/>
            <person name="Wu L."/>
            <person name="Ma J."/>
        </authorList>
    </citation>
    <scope>NUCLEOTIDE SEQUENCE [LARGE SCALE GENOMIC DNA]</scope>
    <source>
        <strain evidence="3">NBRC 103166</strain>
    </source>
</reference>
<dbReference type="Pfam" id="PF06611">
    <property type="entry name" value="DUF1145"/>
    <property type="match status" value="1"/>
</dbReference>
<dbReference type="Proteomes" id="UP001157353">
    <property type="component" value="Unassembled WGS sequence"/>
</dbReference>
<feature type="transmembrane region" description="Helical" evidence="1">
    <location>
        <begin position="33"/>
        <end position="57"/>
    </location>
</feature>
<dbReference type="RefSeq" id="WP_284205379.1">
    <property type="nucleotide sequence ID" value="NZ_BSPQ01000019.1"/>
</dbReference>
<dbReference type="InterPro" id="IPR009525">
    <property type="entry name" value="DUF1145"/>
</dbReference>
<sequence length="87" mass="10153">MNYFITFAKALMIVIWALLLSNLFFPFPGKAEIVFYLLLGFVIFMHLIQLLMIYGAFSEKLKLTKLEAGQIFIFGVFKLWQIKGRLL</sequence>
<dbReference type="PANTHER" id="PTHR38775:SF1">
    <property type="entry name" value="INNER MEMBRANE PROTEIN"/>
    <property type="match status" value="1"/>
</dbReference>
<gene>
    <name evidence="2" type="ORF">GCM10007916_33530</name>
</gene>